<keyword evidence="10 13" id="KW-0012">Acyltransferase</keyword>
<keyword evidence="4" id="KW-0444">Lipid biosynthesis</keyword>
<evidence type="ECO:0000313" key="14">
    <source>
        <dbReference type="Proteomes" id="UP000598971"/>
    </source>
</evidence>
<keyword evidence="6" id="KW-0276">Fatty acid metabolism</keyword>
<dbReference type="Proteomes" id="UP000598971">
    <property type="component" value="Unassembled WGS sequence"/>
</dbReference>
<dbReference type="InterPro" id="IPR016039">
    <property type="entry name" value="Thiolase-like"/>
</dbReference>
<evidence type="ECO:0000256" key="2">
    <source>
        <dbReference type="ARBA" id="ARBA00008642"/>
    </source>
</evidence>
<sequence>MNAAVYPNYFLKTNQNNSLELMHLKKSTIAGIGMYVPQNVVTNTDLLKHMDTTDEWIQQRTGIKERRYADRFGETTTTMGTAAAKMAIEDAGIKKEDIDFIIFDTLSPDYYFPGCGVLLQRDLGLAGIGALDVRNQCSGFIYALSIADQFIRTGTYKNILVVGAEKHSFAIDFSTRGRTVGVMFGDGAGAVILQPSSNEGQGILSVHLHSDGNGAEALAFCNPGTHSNHWVKEPVAEYDEQDWFGNQYISHKMIDNAQIFAQMDGNAVMKRAITYLPVVINEGLTANGLVVDDINMLILNQSNARIAEYVQQKLGLTDDEIYINIQRYGNTTAASIPIAMFEAVKDNKLKRGDLLCLASYGSGFTWASAIIRF</sequence>
<evidence type="ECO:0000313" key="13">
    <source>
        <dbReference type="EMBL" id="NNV56688.1"/>
    </source>
</evidence>
<dbReference type="InterPro" id="IPR004655">
    <property type="entry name" value="FabH"/>
</dbReference>
<name>A0A8J8JU57_9BACT</name>
<evidence type="ECO:0000256" key="4">
    <source>
        <dbReference type="ARBA" id="ARBA00022516"/>
    </source>
</evidence>
<dbReference type="NCBIfam" id="NF006829">
    <property type="entry name" value="PRK09352.1"/>
    <property type="match status" value="1"/>
</dbReference>
<dbReference type="GO" id="GO:0044550">
    <property type="term" value="P:secondary metabolite biosynthetic process"/>
    <property type="evidence" value="ECO:0007669"/>
    <property type="project" value="TreeGrafter"/>
</dbReference>
<dbReference type="EC" id="2.3.1.180" evidence="13"/>
<evidence type="ECO:0000256" key="8">
    <source>
        <dbReference type="ARBA" id="ARBA00023160"/>
    </source>
</evidence>
<evidence type="ECO:0000256" key="5">
    <source>
        <dbReference type="ARBA" id="ARBA00022679"/>
    </source>
</evidence>
<dbReference type="SUPFAM" id="SSF53901">
    <property type="entry name" value="Thiolase-like"/>
    <property type="match status" value="1"/>
</dbReference>
<evidence type="ECO:0000259" key="12">
    <source>
        <dbReference type="Pfam" id="PF08545"/>
    </source>
</evidence>
<keyword evidence="7" id="KW-0443">Lipid metabolism</keyword>
<dbReference type="GO" id="GO:0004315">
    <property type="term" value="F:3-oxoacyl-[acyl-carrier-protein] synthase activity"/>
    <property type="evidence" value="ECO:0007669"/>
    <property type="project" value="InterPro"/>
</dbReference>
<keyword evidence="3" id="KW-0963">Cytoplasm</keyword>
<keyword evidence="14" id="KW-1185">Reference proteome</keyword>
<gene>
    <name evidence="13" type="primary">fabH</name>
    <name evidence="13" type="ORF">GD597_14550</name>
</gene>
<keyword evidence="5 13" id="KW-0808">Transferase</keyword>
<proteinExistence type="inferred from homology"/>
<reference evidence="13" key="1">
    <citation type="submission" date="2019-10" db="EMBL/GenBank/DDBJ databases">
        <title>Draft genome sequence of Panacibacter sp. KCS-6.</title>
        <authorList>
            <person name="Yim K.J."/>
        </authorList>
    </citation>
    <scope>NUCLEOTIDE SEQUENCE</scope>
    <source>
        <strain evidence="13">KCS-6</strain>
    </source>
</reference>
<organism evidence="13 14">
    <name type="scientific">Limnovirga soli</name>
    <dbReference type="NCBI Taxonomy" id="2656915"/>
    <lineage>
        <taxon>Bacteria</taxon>
        <taxon>Pseudomonadati</taxon>
        <taxon>Bacteroidota</taxon>
        <taxon>Chitinophagia</taxon>
        <taxon>Chitinophagales</taxon>
        <taxon>Chitinophagaceae</taxon>
        <taxon>Limnovirga</taxon>
    </lineage>
</organism>
<dbReference type="Gene3D" id="3.40.47.10">
    <property type="match status" value="1"/>
</dbReference>
<keyword evidence="9" id="KW-0511">Multifunctional enzyme</keyword>
<evidence type="ECO:0000256" key="3">
    <source>
        <dbReference type="ARBA" id="ARBA00022490"/>
    </source>
</evidence>
<evidence type="ECO:0000259" key="11">
    <source>
        <dbReference type="Pfam" id="PF08541"/>
    </source>
</evidence>
<keyword evidence="8" id="KW-0275">Fatty acid biosynthesis</keyword>
<dbReference type="PANTHER" id="PTHR34069">
    <property type="entry name" value="3-OXOACYL-[ACYL-CARRIER-PROTEIN] SYNTHASE 3"/>
    <property type="match status" value="1"/>
</dbReference>
<dbReference type="InterPro" id="IPR013751">
    <property type="entry name" value="ACP_syn_III_N"/>
</dbReference>
<evidence type="ECO:0000256" key="9">
    <source>
        <dbReference type="ARBA" id="ARBA00023268"/>
    </source>
</evidence>
<protein>
    <submittedName>
        <fullName evidence="13">Beta-ketoacyl-ACP synthase III</fullName>
        <ecNumber evidence="13">2.3.1.180</ecNumber>
    </submittedName>
</protein>
<feature type="domain" description="Beta-ketoacyl-[acyl-carrier-protein] synthase III N-terminal" evidence="12">
    <location>
        <begin position="131"/>
        <end position="212"/>
    </location>
</feature>
<dbReference type="NCBIfam" id="TIGR00747">
    <property type="entry name" value="fabH"/>
    <property type="match status" value="1"/>
</dbReference>
<dbReference type="Pfam" id="PF08541">
    <property type="entry name" value="ACP_syn_III_C"/>
    <property type="match status" value="1"/>
</dbReference>
<dbReference type="EMBL" id="WHPF01000010">
    <property type="protein sequence ID" value="NNV56688.1"/>
    <property type="molecule type" value="Genomic_DNA"/>
</dbReference>
<comment type="pathway">
    <text evidence="1">Lipid metabolism.</text>
</comment>
<dbReference type="PANTHER" id="PTHR34069:SF2">
    <property type="entry name" value="BETA-KETOACYL-[ACYL-CARRIER-PROTEIN] SYNTHASE III"/>
    <property type="match status" value="1"/>
</dbReference>
<evidence type="ECO:0000256" key="10">
    <source>
        <dbReference type="ARBA" id="ARBA00023315"/>
    </source>
</evidence>
<evidence type="ECO:0000256" key="7">
    <source>
        <dbReference type="ARBA" id="ARBA00023098"/>
    </source>
</evidence>
<dbReference type="AlphaFoldDB" id="A0A8J8JU57"/>
<feature type="domain" description="Beta-ketoacyl-[acyl-carrier-protein] synthase III C-terminal" evidence="11">
    <location>
        <begin position="284"/>
        <end position="372"/>
    </location>
</feature>
<comment type="caution">
    <text evidence="13">The sequence shown here is derived from an EMBL/GenBank/DDBJ whole genome shotgun (WGS) entry which is preliminary data.</text>
</comment>
<dbReference type="CDD" id="cd00830">
    <property type="entry name" value="KAS_III"/>
    <property type="match status" value="1"/>
</dbReference>
<accession>A0A8J8JU57</accession>
<dbReference type="GO" id="GO:0006633">
    <property type="term" value="P:fatty acid biosynthetic process"/>
    <property type="evidence" value="ECO:0007669"/>
    <property type="project" value="UniProtKB-KW"/>
</dbReference>
<dbReference type="Pfam" id="PF08545">
    <property type="entry name" value="ACP_syn_III"/>
    <property type="match status" value="1"/>
</dbReference>
<evidence type="ECO:0000256" key="6">
    <source>
        <dbReference type="ARBA" id="ARBA00022832"/>
    </source>
</evidence>
<dbReference type="GO" id="GO:0033818">
    <property type="term" value="F:beta-ketoacyl-acyl-carrier-protein synthase III activity"/>
    <property type="evidence" value="ECO:0007669"/>
    <property type="project" value="UniProtKB-EC"/>
</dbReference>
<evidence type="ECO:0000256" key="1">
    <source>
        <dbReference type="ARBA" id="ARBA00005189"/>
    </source>
</evidence>
<dbReference type="InterPro" id="IPR013747">
    <property type="entry name" value="ACP_syn_III_C"/>
</dbReference>
<comment type="similarity">
    <text evidence="2">Belongs to the thiolase-like superfamily. FabH family.</text>
</comment>